<keyword evidence="4" id="KW-1185">Reference proteome</keyword>
<evidence type="ECO:0000313" key="3">
    <source>
        <dbReference type="EMBL" id="CAI9780344.1"/>
    </source>
</evidence>
<protein>
    <recommendedName>
        <fullName evidence="2">F-box/LRR-repeat protein 15-like leucin rich repeat domain-containing protein</fullName>
    </recommendedName>
</protein>
<evidence type="ECO:0000256" key="1">
    <source>
        <dbReference type="SAM" id="MobiDB-lite"/>
    </source>
</evidence>
<feature type="domain" description="F-box/LRR-repeat protein 15-like leucin rich repeat" evidence="2">
    <location>
        <begin position="518"/>
        <end position="621"/>
    </location>
</feature>
<evidence type="ECO:0000259" key="2">
    <source>
        <dbReference type="Pfam" id="PF25372"/>
    </source>
</evidence>
<dbReference type="SMART" id="SM00367">
    <property type="entry name" value="LRR_CC"/>
    <property type="match status" value="2"/>
</dbReference>
<dbReference type="InterPro" id="IPR032675">
    <property type="entry name" value="LRR_dom_sf"/>
</dbReference>
<dbReference type="AlphaFoldDB" id="A0AAD2A2E0"/>
<dbReference type="EMBL" id="OU503052">
    <property type="protein sequence ID" value="CAI9780344.1"/>
    <property type="molecule type" value="Genomic_DNA"/>
</dbReference>
<feature type="compositionally biased region" description="Basic and acidic residues" evidence="1">
    <location>
        <begin position="399"/>
        <end position="408"/>
    </location>
</feature>
<dbReference type="InterPro" id="IPR057207">
    <property type="entry name" value="FBXL15_LRR"/>
</dbReference>
<dbReference type="InterPro" id="IPR006553">
    <property type="entry name" value="Leu-rich_rpt_Cys-con_subtyp"/>
</dbReference>
<dbReference type="Proteomes" id="UP000834106">
    <property type="component" value="Chromosome 17"/>
</dbReference>
<feature type="region of interest" description="Disordered" evidence="1">
    <location>
        <begin position="276"/>
        <end position="305"/>
    </location>
</feature>
<feature type="region of interest" description="Disordered" evidence="1">
    <location>
        <begin position="313"/>
        <end position="332"/>
    </location>
</feature>
<dbReference type="SUPFAM" id="SSF52047">
    <property type="entry name" value="RNI-like"/>
    <property type="match status" value="1"/>
</dbReference>
<sequence>MTPSSSSLALNPGVESRSEAGSNMRSKALTVRRSARLSAKLGTGDDLENTEITSKKRKKVKTELENNRSEGVMEVSVDQVEFVRGLGESGFGCDGETLGIQTVNNEKRKMTYSMEMELSLLKSDNEDGEEKGFLNLGCGKDSDILLNSDDFKTDSERNMEEDVCSSWKKKRLNRGEKGKWKGKGKGKGKGKVVRKTLLTSNAVSVRLEVDKEVGLLIDDSSSRLRRSLDGIDALDQRFKVRVEYRTENALTGTIHLPENAALVDVNIVRETDARSYKKRAEQTGGQKYVQRDINSDSDDEEEDANLNVRNRGVPARRETRPITQPHVDPGVGEGLRPLADNRLRQQNPEIHDQVAWRANPVANRDPCEAAPLRFYERRNRRDEGNLRRKVPIGGDEELSDRPRAPTKNLEREAETRFNFREGINFDPHNFDRGYNVDRGVNFDRGPNFQPRDRGFQQRRPRGFDYSSEEEDNFRPRANNRVETVRLIYYCQNISFVQWLLFQCGCCVPDYAISATLARSLNSLPVLTTVSLKGAYRLSDSGLSALVSSASSITSINLVQCSLLTSDGICALLKLENLEVLSLGGIQTVRDKFISVIVSVHGCRIKELCLAGCMQLSDLPLKVTVATCSELQVIDPSA</sequence>
<feature type="region of interest" description="Disordered" evidence="1">
    <location>
        <begin position="1"/>
        <end position="42"/>
    </location>
</feature>
<dbReference type="Gene3D" id="3.80.10.10">
    <property type="entry name" value="Ribonuclease Inhibitor"/>
    <property type="match status" value="1"/>
</dbReference>
<organism evidence="3 4">
    <name type="scientific">Fraxinus pennsylvanica</name>
    <dbReference type="NCBI Taxonomy" id="56036"/>
    <lineage>
        <taxon>Eukaryota</taxon>
        <taxon>Viridiplantae</taxon>
        <taxon>Streptophyta</taxon>
        <taxon>Embryophyta</taxon>
        <taxon>Tracheophyta</taxon>
        <taxon>Spermatophyta</taxon>
        <taxon>Magnoliopsida</taxon>
        <taxon>eudicotyledons</taxon>
        <taxon>Gunneridae</taxon>
        <taxon>Pentapetalae</taxon>
        <taxon>asterids</taxon>
        <taxon>lamiids</taxon>
        <taxon>Lamiales</taxon>
        <taxon>Oleaceae</taxon>
        <taxon>Oleeae</taxon>
        <taxon>Fraxinus</taxon>
    </lineage>
</organism>
<evidence type="ECO:0000313" key="4">
    <source>
        <dbReference type="Proteomes" id="UP000834106"/>
    </source>
</evidence>
<name>A0AAD2A2E0_9LAMI</name>
<accession>A0AAD2A2E0</accession>
<gene>
    <name evidence="3" type="ORF">FPE_LOCUS27774</name>
</gene>
<feature type="compositionally biased region" description="Acidic residues" evidence="1">
    <location>
        <begin position="295"/>
        <end position="304"/>
    </location>
</feature>
<dbReference type="Pfam" id="PF25372">
    <property type="entry name" value="DUF7885"/>
    <property type="match status" value="1"/>
</dbReference>
<feature type="region of interest" description="Disordered" evidence="1">
    <location>
        <begin position="385"/>
        <end position="408"/>
    </location>
</feature>
<proteinExistence type="predicted"/>
<feature type="region of interest" description="Disordered" evidence="1">
    <location>
        <begin position="441"/>
        <end position="471"/>
    </location>
</feature>
<reference evidence="3" key="1">
    <citation type="submission" date="2023-05" db="EMBL/GenBank/DDBJ databases">
        <authorList>
            <person name="Huff M."/>
        </authorList>
    </citation>
    <scope>NUCLEOTIDE SEQUENCE</scope>
</reference>